<dbReference type="OrthoDB" id="5307922at2759"/>
<dbReference type="PANTHER" id="PTHR11799:SF20">
    <property type="entry name" value="SMP-30_GLUCONOLACTONASE_LRE-LIKE REGION DOMAIN-CONTAINING PROTEIN"/>
    <property type="match status" value="1"/>
</dbReference>
<dbReference type="PANTHER" id="PTHR11799">
    <property type="entry name" value="PARAOXONASE"/>
    <property type="match status" value="1"/>
</dbReference>
<reference evidence="2 3" key="1">
    <citation type="submission" date="2019-04" db="EMBL/GenBank/DDBJ databases">
        <title>Friends and foes A comparative genomics study of 23 Aspergillus species from section Flavi.</title>
        <authorList>
            <consortium name="DOE Joint Genome Institute"/>
            <person name="Kjaerbolling I."/>
            <person name="Vesth T."/>
            <person name="Frisvad J.C."/>
            <person name="Nybo J.L."/>
            <person name="Theobald S."/>
            <person name="Kildgaard S."/>
            <person name="Isbrandt T."/>
            <person name="Kuo A."/>
            <person name="Sato A."/>
            <person name="Lyhne E.K."/>
            <person name="Kogle M.E."/>
            <person name="Wiebenga A."/>
            <person name="Kun R.S."/>
            <person name="Lubbers R.J."/>
            <person name="Makela M.R."/>
            <person name="Barry K."/>
            <person name="Chovatia M."/>
            <person name="Clum A."/>
            <person name="Daum C."/>
            <person name="Haridas S."/>
            <person name="He G."/>
            <person name="LaButti K."/>
            <person name="Lipzen A."/>
            <person name="Mondo S."/>
            <person name="Riley R."/>
            <person name="Salamov A."/>
            <person name="Simmons B.A."/>
            <person name="Magnuson J.K."/>
            <person name="Henrissat B."/>
            <person name="Mortensen U.H."/>
            <person name="Larsen T.O."/>
            <person name="Devries R.P."/>
            <person name="Grigoriev I.V."/>
            <person name="Machida M."/>
            <person name="Baker S.E."/>
            <person name="Andersen M.R."/>
        </authorList>
    </citation>
    <scope>NUCLEOTIDE SEQUENCE [LARGE SCALE GENOMIC DNA]</scope>
    <source>
        <strain evidence="2 3">CBS 151.66</strain>
    </source>
</reference>
<dbReference type="SUPFAM" id="SSF63829">
    <property type="entry name" value="Calcium-dependent phosphotriesterase"/>
    <property type="match status" value="1"/>
</dbReference>
<dbReference type="AlphaFoldDB" id="A0A5N5X4Q8"/>
<sequence>MPPSTNREQGGPSHRSLRWAVLLLLASLVYKNYIHDILFIALGINRLVQPIEDFAYDCERVQHPLLEGCEDIWLDQVGRKLYASCTSVASRKGWSPSGNSYNVSARTRTDHISVLSIDQPGPDRLYGLHKLEVGDGYQGDLDLHGFDVRDLGEKLRFWLINHKPPVEATTGKPLDAKIVGANSTVEIFDLNKGSTRLEHVRTVASDAIISPNDLAVDDDGVGFLITNDHNTKVGTFRSLSVLFGHGSISYCRSDTGKCHIAADKGFHVPNGITKGSDGLFYIAHTAKGKVTVHQLLDEQLVQVDEIPLGIVVDNLSLDAEGNILVAAFPSLLKLVKAMDDPTTTAPATILMIRRVAVQQEGKDGKAYDVVKLVEDKEGKALPTTTIAVRDSKTRRLFLGGIAAPFIGICEEHD</sequence>
<feature type="domain" description="SMP-30/Gluconolactonase/LRE-like region" evidence="1">
    <location>
        <begin position="173"/>
        <end position="328"/>
    </location>
</feature>
<dbReference type="Pfam" id="PF08450">
    <property type="entry name" value="SGL"/>
    <property type="match status" value="1"/>
</dbReference>
<dbReference type="Gene3D" id="2.120.10.30">
    <property type="entry name" value="TolB, C-terminal domain"/>
    <property type="match status" value="1"/>
</dbReference>
<dbReference type="InterPro" id="IPR051288">
    <property type="entry name" value="Serum_paraoxonase/arylesterase"/>
</dbReference>
<dbReference type="InterPro" id="IPR013658">
    <property type="entry name" value="SGL"/>
</dbReference>
<evidence type="ECO:0000313" key="2">
    <source>
        <dbReference type="EMBL" id="KAB8074320.1"/>
    </source>
</evidence>
<name>A0A5N5X4Q8_9EURO</name>
<protein>
    <submittedName>
        <fullName evidence="2">Calcium-dependent phosphotriesterase</fullName>
    </submittedName>
</protein>
<proteinExistence type="predicted"/>
<evidence type="ECO:0000313" key="3">
    <source>
        <dbReference type="Proteomes" id="UP000326565"/>
    </source>
</evidence>
<dbReference type="Proteomes" id="UP000326565">
    <property type="component" value="Unassembled WGS sequence"/>
</dbReference>
<keyword evidence="3" id="KW-1185">Reference proteome</keyword>
<dbReference type="EMBL" id="ML732212">
    <property type="protein sequence ID" value="KAB8074320.1"/>
    <property type="molecule type" value="Genomic_DNA"/>
</dbReference>
<organism evidence="2 3">
    <name type="scientific">Aspergillus leporis</name>
    <dbReference type="NCBI Taxonomy" id="41062"/>
    <lineage>
        <taxon>Eukaryota</taxon>
        <taxon>Fungi</taxon>
        <taxon>Dikarya</taxon>
        <taxon>Ascomycota</taxon>
        <taxon>Pezizomycotina</taxon>
        <taxon>Eurotiomycetes</taxon>
        <taxon>Eurotiomycetidae</taxon>
        <taxon>Eurotiales</taxon>
        <taxon>Aspergillaceae</taxon>
        <taxon>Aspergillus</taxon>
        <taxon>Aspergillus subgen. Circumdati</taxon>
    </lineage>
</organism>
<gene>
    <name evidence="2" type="ORF">BDV29DRAFT_173929</name>
</gene>
<dbReference type="InterPro" id="IPR011042">
    <property type="entry name" value="6-blade_b-propeller_TolB-like"/>
</dbReference>
<accession>A0A5N5X4Q8</accession>
<evidence type="ECO:0000259" key="1">
    <source>
        <dbReference type="Pfam" id="PF08450"/>
    </source>
</evidence>